<keyword evidence="2" id="KW-1133">Transmembrane helix</keyword>
<feature type="region of interest" description="Disordered" evidence="1">
    <location>
        <begin position="1"/>
        <end position="20"/>
    </location>
</feature>
<reference evidence="3 4" key="1">
    <citation type="submission" date="2019-05" db="EMBL/GenBank/DDBJ databases">
        <title>Draft genome sequence of Actinomadura sp. 14C53.</title>
        <authorList>
            <person name="Saricaoglu S."/>
            <person name="Isik K."/>
        </authorList>
    </citation>
    <scope>NUCLEOTIDE SEQUENCE [LARGE SCALE GENOMIC DNA]</scope>
    <source>
        <strain evidence="3 4">14C53</strain>
    </source>
</reference>
<evidence type="ECO:0000313" key="4">
    <source>
        <dbReference type="Proteomes" id="UP000309174"/>
    </source>
</evidence>
<feature type="region of interest" description="Disordered" evidence="1">
    <location>
        <begin position="315"/>
        <end position="339"/>
    </location>
</feature>
<sequence>MDRPAQTPEKQVTDQHGERLSVKVPADVDQPDKILYGLTARQLTILSGTAAVVLWVWLTFQAVAPFPVLVAVATPVTAAGFVLAVARRDGMGMDRYAAAALAFLRSPKTRVSAGEPVQPPPSWCRLRGRLPARLRLPVRAVRQDGAMELADGGGVAVIVRAATVTFSLRTAGEQASLVAGFGRWLNSLDTPVQLLVQARPIDLSGLADHITAQAPDLPDPALEQAAGEHAAFLTEIGAAHDLLVRQVLIVISDGPPVSAATPWSKGQRQRTNRDAATQVALRRAAEAVQSLAALGVAAEVLDADACVAVLAESLSPGESRPVDNAAPDELISFQQEGRT</sequence>
<dbReference type="EMBL" id="VCKW01000363">
    <property type="protein sequence ID" value="TMQ89827.1"/>
    <property type="molecule type" value="Genomic_DNA"/>
</dbReference>
<evidence type="ECO:0000313" key="3">
    <source>
        <dbReference type="EMBL" id="TMQ89827.1"/>
    </source>
</evidence>
<dbReference type="Pfam" id="PF12666">
    <property type="entry name" value="PrgI"/>
    <property type="match status" value="1"/>
</dbReference>
<protein>
    <submittedName>
        <fullName evidence="3">PrgI family protein</fullName>
    </submittedName>
</protein>
<evidence type="ECO:0000256" key="1">
    <source>
        <dbReference type="SAM" id="MobiDB-lite"/>
    </source>
</evidence>
<proteinExistence type="predicted"/>
<feature type="transmembrane region" description="Helical" evidence="2">
    <location>
        <begin position="43"/>
        <end position="60"/>
    </location>
</feature>
<dbReference type="AlphaFoldDB" id="A0A5C4IZT6"/>
<dbReference type="Proteomes" id="UP000309174">
    <property type="component" value="Unassembled WGS sequence"/>
</dbReference>
<name>A0A5C4IZT6_9ACTN</name>
<keyword evidence="2" id="KW-0472">Membrane</keyword>
<comment type="caution">
    <text evidence="3">The sequence shown here is derived from an EMBL/GenBank/DDBJ whole genome shotgun (WGS) entry which is preliminary data.</text>
</comment>
<feature type="compositionally biased region" description="Basic and acidic residues" evidence="1">
    <location>
        <begin position="11"/>
        <end position="20"/>
    </location>
</feature>
<keyword evidence="2" id="KW-0812">Transmembrane</keyword>
<organism evidence="3 4">
    <name type="scientific">Actinomadura soli</name>
    <dbReference type="NCBI Taxonomy" id="2508997"/>
    <lineage>
        <taxon>Bacteria</taxon>
        <taxon>Bacillati</taxon>
        <taxon>Actinomycetota</taxon>
        <taxon>Actinomycetes</taxon>
        <taxon>Streptosporangiales</taxon>
        <taxon>Thermomonosporaceae</taxon>
        <taxon>Actinomadura</taxon>
    </lineage>
</organism>
<dbReference type="OrthoDB" id="3354527at2"/>
<evidence type="ECO:0000256" key="2">
    <source>
        <dbReference type="SAM" id="Phobius"/>
    </source>
</evidence>
<dbReference type="InterPro" id="IPR024414">
    <property type="entry name" value="Uncharacterised_PrgI"/>
</dbReference>
<keyword evidence="4" id="KW-1185">Reference proteome</keyword>
<accession>A0A5C4IZT6</accession>
<feature type="transmembrane region" description="Helical" evidence="2">
    <location>
        <begin position="66"/>
        <end position="86"/>
    </location>
</feature>
<gene>
    <name evidence="3" type="ORF">ETD83_38140</name>
</gene>